<feature type="signal peptide" evidence="6">
    <location>
        <begin position="1"/>
        <end position="21"/>
    </location>
</feature>
<dbReference type="Proteomes" id="UP000198575">
    <property type="component" value="Unassembled WGS sequence"/>
</dbReference>
<keyword evidence="8" id="KW-1185">Reference proteome</keyword>
<reference evidence="7 8" key="1">
    <citation type="submission" date="2016-10" db="EMBL/GenBank/DDBJ databases">
        <authorList>
            <person name="de Groot N.N."/>
        </authorList>
    </citation>
    <scope>NUCLEOTIDE SEQUENCE [LARGE SCALE GENOMIC DNA]</scope>
    <source>
        <strain evidence="7 8">CGMCC 1.7659</strain>
    </source>
</reference>
<dbReference type="OrthoDB" id="5420232at2"/>
<dbReference type="EMBL" id="FOVF01000004">
    <property type="protein sequence ID" value="SFN08945.1"/>
    <property type="molecule type" value="Genomic_DNA"/>
</dbReference>
<evidence type="ECO:0000313" key="7">
    <source>
        <dbReference type="EMBL" id="SFN08945.1"/>
    </source>
</evidence>
<dbReference type="GO" id="GO:0016020">
    <property type="term" value="C:membrane"/>
    <property type="evidence" value="ECO:0007669"/>
    <property type="project" value="UniProtKB-SubCell"/>
</dbReference>
<evidence type="ECO:0000256" key="6">
    <source>
        <dbReference type="SAM" id="SignalP"/>
    </source>
</evidence>
<evidence type="ECO:0000256" key="2">
    <source>
        <dbReference type="ARBA" id="ARBA00022692"/>
    </source>
</evidence>
<comment type="subcellular location">
    <subcellularLocation>
        <location evidence="1">Membrane</location>
        <topology evidence="1">Single-pass membrane protein</topology>
    </subcellularLocation>
</comment>
<feature type="chain" id="PRO_5011664850" evidence="6">
    <location>
        <begin position="22"/>
        <end position="534"/>
    </location>
</feature>
<keyword evidence="4" id="KW-1133">Transmembrane helix</keyword>
<keyword evidence="2" id="KW-0812">Transmembrane</keyword>
<gene>
    <name evidence="7" type="ORF">SAMN05216289_10424</name>
</gene>
<dbReference type="SUPFAM" id="SSF69318">
    <property type="entry name" value="Integrin alpha N-terminal domain"/>
    <property type="match status" value="1"/>
</dbReference>
<dbReference type="Pfam" id="PF13517">
    <property type="entry name" value="FG-GAP_3"/>
    <property type="match status" value="1"/>
</dbReference>
<protein>
    <submittedName>
        <fullName evidence="7">Repeat domain-containing protein</fullName>
    </submittedName>
</protein>
<evidence type="ECO:0000256" key="4">
    <source>
        <dbReference type="ARBA" id="ARBA00022989"/>
    </source>
</evidence>
<dbReference type="Pfam" id="PF01839">
    <property type="entry name" value="FG-GAP"/>
    <property type="match status" value="1"/>
</dbReference>
<dbReference type="Gene3D" id="2.130.10.130">
    <property type="entry name" value="Integrin alpha, N-terminal"/>
    <property type="match status" value="1"/>
</dbReference>
<keyword evidence="3 6" id="KW-0732">Signal</keyword>
<dbReference type="PANTHER" id="PTHR21419">
    <property type="match status" value="1"/>
</dbReference>
<dbReference type="STRING" id="578942.SAMN05216289_10424"/>
<evidence type="ECO:0000256" key="5">
    <source>
        <dbReference type="ARBA" id="ARBA00023136"/>
    </source>
</evidence>
<sequence length="534" mass="55711">MRCPLQIVGIAVFLLAGSASAAVTLTCPTRSNPGVPNDPPCQAGFPSALVELGNDRVLYSSPTVVNLDGTGDPEMVFGTEGGRVVAVRSNGTLMWSYDTGSVPIGSKPAVADIDGDGQLEVVVGAGSGAVNGGGIYVLSATGQLQCSFTALNPVHPQGMYSSPAVGHLDPSMPDKMQIAVASFDFRFRVLRHDCSVWWEHGVQEYVVDTIWSSPSIVDLNGDGSLDIVVGADSNFHQLPGITLPDGGLLRAMRGDGSGDLPGFPRMYDDVIYSSPAIGDIRGIGETAISIGSGRCWDLASCAVVHPVTKQMLGVQSNGQDLPGWPVSTPAEASRVASPALGKFSGITGLVSVVNNLRNDDVNGVVHAIKPDGAELPGWPLQPSIPADCAGNSLHWGTQGSPVIANLLGDSDPEIILNAANEFVIWSRAGVQLTASTGCPIPAGKLSLWSGSDAFFNTPAVADIDRNGKLEVIGAGTNSNVPGHTGSYVTVYAWTFNSSIADPRLVDWPMFRRDAINSGVYRAEVIFANGFETSP</sequence>
<organism evidence="7 8">
    <name type="scientific">Dokdonella immobilis</name>
    <dbReference type="NCBI Taxonomy" id="578942"/>
    <lineage>
        <taxon>Bacteria</taxon>
        <taxon>Pseudomonadati</taxon>
        <taxon>Pseudomonadota</taxon>
        <taxon>Gammaproteobacteria</taxon>
        <taxon>Lysobacterales</taxon>
        <taxon>Rhodanobacteraceae</taxon>
        <taxon>Dokdonella</taxon>
    </lineage>
</organism>
<dbReference type="AlphaFoldDB" id="A0A1I4W626"/>
<dbReference type="InterPro" id="IPR045232">
    <property type="entry name" value="FAM234"/>
</dbReference>
<evidence type="ECO:0000256" key="3">
    <source>
        <dbReference type="ARBA" id="ARBA00022729"/>
    </source>
</evidence>
<keyword evidence="5" id="KW-0472">Membrane</keyword>
<evidence type="ECO:0000256" key="1">
    <source>
        <dbReference type="ARBA" id="ARBA00004167"/>
    </source>
</evidence>
<proteinExistence type="predicted"/>
<dbReference type="InterPro" id="IPR028994">
    <property type="entry name" value="Integrin_alpha_N"/>
</dbReference>
<dbReference type="PANTHER" id="PTHR21419:SF23">
    <property type="entry name" value="PROTEIN DEFECTIVE IN EXINE FORMATION 1"/>
    <property type="match status" value="1"/>
</dbReference>
<accession>A0A1I4W626</accession>
<dbReference type="InterPro" id="IPR013517">
    <property type="entry name" value="FG-GAP"/>
</dbReference>
<name>A0A1I4W626_9GAMM</name>
<evidence type="ECO:0000313" key="8">
    <source>
        <dbReference type="Proteomes" id="UP000198575"/>
    </source>
</evidence>